<organism evidence="2">
    <name type="scientific">Ampulex compressa</name>
    <name type="common">Emerald cockroach wasp</name>
    <dbReference type="NCBI Taxonomy" id="860918"/>
    <lineage>
        <taxon>Eukaryota</taxon>
        <taxon>Metazoa</taxon>
        <taxon>Ecdysozoa</taxon>
        <taxon>Arthropoda</taxon>
        <taxon>Hexapoda</taxon>
        <taxon>Insecta</taxon>
        <taxon>Pterygota</taxon>
        <taxon>Neoptera</taxon>
        <taxon>Endopterygota</taxon>
        <taxon>Hymenoptera</taxon>
        <taxon>Apocrita</taxon>
        <taxon>Aculeata</taxon>
        <taxon>Apoidea</taxon>
        <taxon>Ampulicidae</taxon>
        <taxon>Ampulicini</taxon>
        <taxon>Ampulex</taxon>
    </lineage>
</organism>
<sequence length="243" mass="27597">MKVSTIKATAALCLWFALCGIAASKLVNNEIAERKQAKFDILTGLLRTTKKVKRLMDDFQYIVDAEIILEFLQQSVRDSFQLLLTTELNKTRIGVDGKKAVGADAEYCMLDIAVDLDKIKLGVHNKFNECLNSTLYNFSVRFNDFISLIDRGNKVIDNLGSIYNSCTAYPYARKQCLDNKSDQAEILIESYKEISKVYPTFYRRDVKKEIEQGVFCMYKHVQQSKANITMAAYISQTCVEGAE</sequence>
<evidence type="ECO:0000313" key="2">
    <source>
        <dbReference type="EMBL" id="ARK19861.1"/>
    </source>
</evidence>
<dbReference type="AlphaFoldDB" id="A0A1W6EVX3"/>
<feature type="signal peptide" evidence="1">
    <location>
        <begin position="1"/>
        <end position="24"/>
    </location>
</feature>
<evidence type="ECO:0000256" key="1">
    <source>
        <dbReference type="SAM" id="SignalP"/>
    </source>
</evidence>
<accession>A0A1W6EVX3</accession>
<keyword evidence="1" id="KW-0732">Signal</keyword>
<dbReference type="EMBL" id="KY563452">
    <property type="protein sequence ID" value="ARK19861.1"/>
    <property type="molecule type" value="mRNA"/>
</dbReference>
<protein>
    <submittedName>
        <fullName evidence="2">Venom protein</fullName>
    </submittedName>
</protein>
<reference evidence="2" key="1">
    <citation type="submission" date="2017-02" db="EMBL/GenBank/DDBJ databases">
        <title>Parasitoid Jewel Wasp Mounts Multi-Pronged Neurochemical Attack to Hijack a Host Brain.</title>
        <authorList>
            <person name="Arvidson R.S."/>
            <person name="Kaiser M."/>
            <person name="Libersat F."/>
            <person name="Adams M.E."/>
        </authorList>
    </citation>
    <scope>NUCLEOTIDE SEQUENCE</scope>
    <source>
        <strain evidence="2">79</strain>
    </source>
</reference>
<feature type="chain" id="PRO_5013343395" evidence="1">
    <location>
        <begin position="25"/>
        <end position="243"/>
    </location>
</feature>
<name>A0A1W6EVX3_AMPCP</name>
<proteinExistence type="evidence at transcript level"/>